<dbReference type="Gene3D" id="1.10.110.30">
    <property type="match status" value="1"/>
</dbReference>
<feature type="domain" description="CCA-adding enzyme C-terminal" evidence="14">
    <location>
        <begin position="248"/>
        <end position="393"/>
    </location>
</feature>
<sequence length="399" mass="46282">MIQEEFQRPMHILNRLIDQGYEAYFVGGAIRDMLLERTIGDVDIATSAQPEEVMNLFSKTVPVGIEHGTVVVLLQDTPYEVTTFRMDEEYVDYRRPKEVTFIKSLHEDLKRRDFTMNAIAMDREGVLIDPFEGQASIQKRLIQTVGDPSERFHEDALRMLRAVRFHSQLSFQVEADTLLGIKKNAEHLKHVSIERITTEFEKILKGKSCHTALALIIETGLVDYIVNVNNYKDQLMKWEKVDTSLLLTRAELWALFCYFLQVKDCESFLMSWKLPTKVIKQTTLIVDSLVYIQKHGWTKILMYKLGIDLALSTERVKLIVQHQHAQNTLDIFKETYMSLPIFSRTDLQVKGTDIIMWSKQSPGPWVAKTIERIEEAVVNGKIRNDKEQIKEWLNTCNLL</sequence>
<feature type="domain" description="Poly A polymerase head" evidence="12">
    <location>
        <begin position="23"/>
        <end position="142"/>
    </location>
</feature>
<comment type="function">
    <text evidence="11">Catalyzes the addition and repair of the essential 3'-terminal CCA sequence in tRNAs without using a nucleic acid template. Adds these three nucleotides in the order of C, C, and A to the tRNA nucleotide-73, using CTP and ATP as substrates and producing inorganic pyrophosphate. tRNA 3'-terminal CCA addition is required both for tRNA processing and repair. Also involved in tRNA surveillance by mediating tandem CCA addition to generate a CCACCA at the 3' terminus of unstable tRNAs. While stable tRNAs receive only 3'-terminal CCA, unstable tRNAs are marked with CCACCA and rapidly degraded.</text>
</comment>
<dbReference type="InterPro" id="IPR023068">
    <property type="entry name" value="CCA-adding_enz_firmicutes"/>
</dbReference>
<evidence type="ECO:0000256" key="8">
    <source>
        <dbReference type="ARBA" id="ARBA00022840"/>
    </source>
</evidence>
<feature type="binding site" evidence="11">
    <location>
        <position position="158"/>
    </location>
    <ligand>
        <name>CTP</name>
        <dbReference type="ChEBI" id="CHEBI:37563"/>
    </ligand>
</feature>
<reference evidence="16" key="1">
    <citation type="journal article" date="2019" name="Int. J. Syst. Evol. Microbiol.">
        <title>The Global Catalogue of Microorganisms (GCM) 10K type strain sequencing project: providing services to taxonomists for standard genome sequencing and annotation.</title>
        <authorList>
            <consortium name="The Broad Institute Genomics Platform"/>
            <consortium name="The Broad Institute Genome Sequencing Center for Infectious Disease"/>
            <person name="Wu L."/>
            <person name="Ma J."/>
        </authorList>
    </citation>
    <scope>NUCLEOTIDE SEQUENCE [LARGE SCALE GENOMIC DNA]</scope>
    <source>
        <strain evidence="16">CCUG 49339</strain>
    </source>
</reference>
<dbReference type="EC" id="2.7.7.72" evidence="11"/>
<dbReference type="InterPro" id="IPR032810">
    <property type="entry name" value="CCA-adding_enz_C"/>
</dbReference>
<evidence type="ECO:0000256" key="6">
    <source>
        <dbReference type="ARBA" id="ARBA00022741"/>
    </source>
</evidence>
<dbReference type="GO" id="GO:0004810">
    <property type="term" value="F:CCA tRNA nucleotidyltransferase activity"/>
    <property type="evidence" value="ECO:0007669"/>
    <property type="project" value="UniProtKB-EC"/>
</dbReference>
<dbReference type="Pfam" id="PF01743">
    <property type="entry name" value="PolyA_pol"/>
    <property type="match status" value="1"/>
</dbReference>
<feature type="binding site" evidence="11">
    <location>
        <position position="43"/>
    </location>
    <ligand>
        <name>Mg(2+)</name>
        <dbReference type="ChEBI" id="CHEBI:18420"/>
    </ligand>
</feature>
<feature type="binding site" evidence="11">
    <location>
        <position position="161"/>
    </location>
    <ligand>
        <name>CTP</name>
        <dbReference type="ChEBI" id="CHEBI:37563"/>
    </ligand>
</feature>
<feature type="binding site" evidence="11">
    <location>
        <position position="112"/>
    </location>
    <ligand>
        <name>ATP</name>
        <dbReference type="ChEBI" id="CHEBI:30616"/>
    </ligand>
</feature>
<evidence type="ECO:0000256" key="3">
    <source>
        <dbReference type="ARBA" id="ARBA00022694"/>
    </source>
</evidence>
<feature type="binding site" evidence="11">
    <location>
        <position position="158"/>
    </location>
    <ligand>
        <name>ATP</name>
        <dbReference type="ChEBI" id="CHEBI:30616"/>
    </ligand>
</feature>
<keyword evidence="7 11" id="KW-0692">RNA repair</keyword>
<dbReference type="Pfam" id="PF12627">
    <property type="entry name" value="PolyA_pol_RNAbd"/>
    <property type="match status" value="1"/>
</dbReference>
<dbReference type="CDD" id="cd05398">
    <property type="entry name" value="NT_ClassII-CCAase"/>
    <property type="match status" value="1"/>
</dbReference>
<keyword evidence="10 11" id="KW-0694">RNA-binding</keyword>
<evidence type="ECO:0000256" key="10">
    <source>
        <dbReference type="ARBA" id="ARBA00022884"/>
    </source>
</evidence>
<keyword evidence="4 11" id="KW-0548">Nucleotidyltransferase</keyword>
<dbReference type="PANTHER" id="PTHR46173:SF1">
    <property type="entry name" value="CCA TRNA NUCLEOTIDYLTRANSFERASE 1, MITOCHONDRIAL"/>
    <property type="match status" value="1"/>
</dbReference>
<feature type="binding site" evidence="11">
    <location>
        <position position="155"/>
    </location>
    <ligand>
        <name>ATP</name>
        <dbReference type="ChEBI" id="CHEBI:30616"/>
    </ligand>
</feature>
<dbReference type="InterPro" id="IPR050264">
    <property type="entry name" value="Bact_CCA-adding_enz_type3_sf"/>
</dbReference>
<feature type="binding site" evidence="11">
    <location>
        <position position="31"/>
    </location>
    <ligand>
        <name>ATP</name>
        <dbReference type="ChEBI" id="CHEBI:30616"/>
    </ligand>
</feature>
<evidence type="ECO:0000259" key="13">
    <source>
        <dbReference type="Pfam" id="PF12627"/>
    </source>
</evidence>
<feature type="binding site" evidence="11">
    <location>
        <position position="164"/>
    </location>
    <ligand>
        <name>ATP</name>
        <dbReference type="ChEBI" id="CHEBI:30616"/>
    </ligand>
</feature>
<keyword evidence="8 11" id="KW-0067">ATP-binding</keyword>
<feature type="binding site" evidence="11">
    <location>
        <position position="31"/>
    </location>
    <ligand>
        <name>CTP</name>
        <dbReference type="ChEBI" id="CHEBI:37563"/>
    </ligand>
</feature>
<dbReference type="SUPFAM" id="SSF81301">
    <property type="entry name" value="Nucleotidyltransferase"/>
    <property type="match status" value="1"/>
</dbReference>
<name>A0ABW4LTM3_9BACI</name>
<evidence type="ECO:0000256" key="7">
    <source>
        <dbReference type="ARBA" id="ARBA00022800"/>
    </source>
</evidence>
<comment type="catalytic activity">
    <reaction evidence="11">
        <text>a tRNA with a 3' CCA end + 2 CTP + ATP = a tRNA with a 3' CCACCA end + 3 diphosphate</text>
        <dbReference type="Rhea" id="RHEA:76235"/>
        <dbReference type="Rhea" id="RHEA-COMP:10468"/>
        <dbReference type="Rhea" id="RHEA-COMP:18655"/>
        <dbReference type="ChEBI" id="CHEBI:30616"/>
        <dbReference type="ChEBI" id="CHEBI:33019"/>
        <dbReference type="ChEBI" id="CHEBI:37563"/>
        <dbReference type="ChEBI" id="CHEBI:83071"/>
        <dbReference type="ChEBI" id="CHEBI:195187"/>
    </reaction>
</comment>
<evidence type="ECO:0000259" key="12">
    <source>
        <dbReference type="Pfam" id="PF01743"/>
    </source>
</evidence>
<dbReference type="InterPro" id="IPR002646">
    <property type="entry name" value="PolA_pol_head_dom"/>
</dbReference>
<proteinExistence type="inferred from homology"/>
<gene>
    <name evidence="11" type="primary">cca</name>
    <name evidence="15" type="ORF">ACFSCX_18540</name>
</gene>
<dbReference type="NCBIfam" id="NF009814">
    <property type="entry name" value="PRK13299.1"/>
    <property type="match status" value="1"/>
</dbReference>
<feature type="binding site" evidence="11">
    <location>
        <position position="28"/>
    </location>
    <ligand>
        <name>CTP</name>
        <dbReference type="ChEBI" id="CHEBI:37563"/>
    </ligand>
</feature>
<feature type="binding site" evidence="11">
    <location>
        <position position="28"/>
    </location>
    <ligand>
        <name>ATP</name>
        <dbReference type="ChEBI" id="CHEBI:30616"/>
    </ligand>
</feature>
<evidence type="ECO:0000256" key="2">
    <source>
        <dbReference type="ARBA" id="ARBA00022679"/>
    </source>
</evidence>
<feature type="binding site" evidence="11">
    <location>
        <position position="112"/>
    </location>
    <ligand>
        <name>CTP</name>
        <dbReference type="ChEBI" id="CHEBI:37563"/>
    </ligand>
</feature>
<dbReference type="InterPro" id="IPR043519">
    <property type="entry name" value="NT_sf"/>
</dbReference>
<dbReference type="InterPro" id="IPR032828">
    <property type="entry name" value="PolyA_RNA-bd"/>
</dbReference>
<keyword evidence="5 11" id="KW-0479">Metal-binding</keyword>
<keyword evidence="9 11" id="KW-0460">Magnesium</keyword>
<evidence type="ECO:0000256" key="4">
    <source>
        <dbReference type="ARBA" id="ARBA00022695"/>
    </source>
</evidence>
<accession>A0ABW4LTM3</accession>
<comment type="subunit">
    <text evidence="11">Homodimer.</text>
</comment>
<dbReference type="Gene3D" id="1.10.246.80">
    <property type="match status" value="1"/>
</dbReference>
<comment type="cofactor">
    <cofactor evidence="1 11">
        <name>Mg(2+)</name>
        <dbReference type="ChEBI" id="CHEBI:18420"/>
    </cofactor>
</comment>
<feature type="domain" description="tRNA nucleotidyltransferase/poly(A) polymerase RNA and SrmB- binding" evidence="13">
    <location>
        <begin position="171"/>
        <end position="225"/>
    </location>
</feature>
<keyword evidence="3 11" id="KW-0819">tRNA processing</keyword>
<feature type="binding site" evidence="11">
    <location>
        <position position="161"/>
    </location>
    <ligand>
        <name>ATP</name>
        <dbReference type="ChEBI" id="CHEBI:30616"/>
    </ligand>
</feature>
<protein>
    <recommendedName>
        <fullName evidence="11">CCA-adding enzyme</fullName>
        <ecNumber evidence="11">2.7.7.72</ecNumber>
    </recommendedName>
    <alternativeName>
        <fullName evidence="11">CCA tRNA nucleotidyltransferase</fullName>
    </alternativeName>
    <alternativeName>
        <fullName evidence="11">tRNA CCA-pyrophosphorylase</fullName>
    </alternativeName>
    <alternativeName>
        <fullName evidence="11">tRNA adenylyl-/cytidylyl- transferase</fullName>
    </alternativeName>
    <alternativeName>
        <fullName evidence="11">tRNA nucleotidyltransferase</fullName>
    </alternativeName>
    <alternativeName>
        <fullName evidence="11">tRNA-NT</fullName>
    </alternativeName>
</protein>
<dbReference type="Gene3D" id="3.30.460.10">
    <property type="entry name" value="Beta Polymerase, domain 2"/>
    <property type="match status" value="1"/>
</dbReference>
<dbReference type="PANTHER" id="PTHR46173">
    <property type="entry name" value="CCA TRNA NUCLEOTIDYLTRANSFERASE 1, MITOCHONDRIAL"/>
    <property type="match status" value="1"/>
</dbReference>
<evidence type="ECO:0000313" key="16">
    <source>
        <dbReference type="Proteomes" id="UP001597214"/>
    </source>
</evidence>
<comment type="caution">
    <text evidence="15">The sequence shown here is derived from an EMBL/GenBank/DDBJ whole genome shotgun (WGS) entry which is preliminary data.</text>
</comment>
<evidence type="ECO:0000256" key="5">
    <source>
        <dbReference type="ARBA" id="ARBA00022723"/>
    </source>
</evidence>
<dbReference type="Proteomes" id="UP001597214">
    <property type="component" value="Unassembled WGS sequence"/>
</dbReference>
<comment type="catalytic activity">
    <reaction evidence="11">
        <text>a tRNA precursor + 2 CTP + ATP = a tRNA with a 3' CCA end + 3 diphosphate</text>
        <dbReference type="Rhea" id="RHEA:14433"/>
        <dbReference type="Rhea" id="RHEA-COMP:10465"/>
        <dbReference type="Rhea" id="RHEA-COMP:10468"/>
        <dbReference type="ChEBI" id="CHEBI:30616"/>
        <dbReference type="ChEBI" id="CHEBI:33019"/>
        <dbReference type="ChEBI" id="CHEBI:37563"/>
        <dbReference type="ChEBI" id="CHEBI:74896"/>
        <dbReference type="ChEBI" id="CHEBI:83071"/>
        <dbReference type="EC" id="2.7.7.72"/>
    </reaction>
</comment>
<evidence type="ECO:0000256" key="11">
    <source>
        <dbReference type="HAMAP-Rule" id="MF_01263"/>
    </source>
</evidence>
<organism evidence="15 16">
    <name type="scientific">Bacillus salitolerans</name>
    <dbReference type="NCBI Taxonomy" id="1437434"/>
    <lineage>
        <taxon>Bacteria</taxon>
        <taxon>Bacillati</taxon>
        <taxon>Bacillota</taxon>
        <taxon>Bacilli</taxon>
        <taxon>Bacillales</taxon>
        <taxon>Bacillaceae</taxon>
        <taxon>Bacillus</taxon>
    </lineage>
</organism>
<feature type="binding site" evidence="11">
    <location>
        <position position="41"/>
    </location>
    <ligand>
        <name>Mg(2+)</name>
        <dbReference type="ChEBI" id="CHEBI:18420"/>
    </ligand>
</feature>
<dbReference type="EMBL" id="JBHUEM010000045">
    <property type="protein sequence ID" value="MFD1738524.1"/>
    <property type="molecule type" value="Genomic_DNA"/>
</dbReference>
<evidence type="ECO:0000256" key="9">
    <source>
        <dbReference type="ARBA" id="ARBA00022842"/>
    </source>
</evidence>
<feature type="binding site" evidence="11">
    <location>
        <position position="155"/>
    </location>
    <ligand>
        <name>CTP</name>
        <dbReference type="ChEBI" id="CHEBI:37563"/>
    </ligand>
</feature>
<dbReference type="HAMAP" id="MF_01263">
    <property type="entry name" value="CCA_bact_type3"/>
    <property type="match status" value="1"/>
</dbReference>
<evidence type="ECO:0000313" key="15">
    <source>
        <dbReference type="EMBL" id="MFD1738524.1"/>
    </source>
</evidence>
<keyword evidence="16" id="KW-1185">Reference proteome</keyword>
<comment type="miscellaneous">
    <text evidence="11">A single active site specifically recognizes both ATP and CTP and is responsible for their addition.</text>
</comment>
<dbReference type="Gene3D" id="1.20.58.560">
    <property type="match status" value="1"/>
</dbReference>
<keyword evidence="2 11" id="KW-0808">Transferase</keyword>
<comment type="similarity">
    <text evidence="11">Belongs to the tRNA nucleotidyltransferase/poly(A) polymerase family. Bacterial CCA-adding enzyme type 3 subfamily.</text>
</comment>
<evidence type="ECO:0000259" key="14">
    <source>
        <dbReference type="Pfam" id="PF13735"/>
    </source>
</evidence>
<dbReference type="SUPFAM" id="SSF81891">
    <property type="entry name" value="Poly A polymerase C-terminal region-like"/>
    <property type="match status" value="1"/>
</dbReference>
<keyword evidence="6 11" id="KW-0547">Nucleotide-binding</keyword>
<feature type="binding site" evidence="11">
    <location>
        <position position="164"/>
    </location>
    <ligand>
        <name>CTP</name>
        <dbReference type="ChEBI" id="CHEBI:37563"/>
    </ligand>
</feature>
<evidence type="ECO:0000256" key="1">
    <source>
        <dbReference type="ARBA" id="ARBA00001946"/>
    </source>
</evidence>
<dbReference type="Pfam" id="PF13735">
    <property type="entry name" value="tRNA_NucTran2_2"/>
    <property type="match status" value="1"/>
</dbReference>